<keyword evidence="2" id="KW-0472">Membrane</keyword>
<keyword evidence="5" id="KW-1185">Reference proteome</keyword>
<feature type="domain" description="Gram-positive pilin subunit D1 N-terminal" evidence="3">
    <location>
        <begin position="68"/>
        <end position="240"/>
    </location>
</feature>
<evidence type="ECO:0000256" key="1">
    <source>
        <dbReference type="SAM" id="MobiDB-lite"/>
    </source>
</evidence>
<feature type="compositionally biased region" description="Polar residues" evidence="1">
    <location>
        <begin position="339"/>
        <end position="351"/>
    </location>
</feature>
<evidence type="ECO:0000313" key="5">
    <source>
        <dbReference type="Proteomes" id="UP000664299"/>
    </source>
</evidence>
<feature type="compositionally biased region" description="Polar residues" evidence="1">
    <location>
        <begin position="433"/>
        <end position="443"/>
    </location>
</feature>
<feature type="transmembrane region" description="Helical" evidence="2">
    <location>
        <begin position="639"/>
        <end position="657"/>
    </location>
</feature>
<dbReference type="NCBIfam" id="TIGR01167">
    <property type="entry name" value="LPXTG_anchor"/>
    <property type="match status" value="1"/>
</dbReference>
<name>A0ABS3ISC3_9BIFI</name>
<dbReference type="Proteomes" id="UP000664299">
    <property type="component" value="Unassembled WGS sequence"/>
</dbReference>
<proteinExistence type="predicted"/>
<dbReference type="EMBL" id="JAFMNU010000003">
    <property type="protein sequence ID" value="MBO0623276.1"/>
    <property type="molecule type" value="Genomic_DNA"/>
</dbReference>
<feature type="region of interest" description="Disordered" evidence="1">
    <location>
        <begin position="339"/>
        <end position="358"/>
    </location>
</feature>
<evidence type="ECO:0000256" key="2">
    <source>
        <dbReference type="SAM" id="Phobius"/>
    </source>
</evidence>
<comment type="caution">
    <text evidence="4">The sequence shown here is derived from an EMBL/GenBank/DDBJ whole genome shotgun (WGS) entry which is preliminary data.</text>
</comment>
<evidence type="ECO:0000259" key="3">
    <source>
        <dbReference type="Pfam" id="PF16555"/>
    </source>
</evidence>
<gene>
    <name evidence="4" type="ORF">J1F30_02665</name>
</gene>
<reference evidence="4" key="1">
    <citation type="submission" date="2021-03" db="EMBL/GenBank/DDBJ databases">
        <title>Genome sequence of Bifidobacterium asteroides strain wkB204 isolated from a honey bee gut.</title>
        <authorList>
            <person name="Motta E.V.S."/>
            <person name="Kwong W.K."/>
            <person name="Moran N.A."/>
        </authorList>
    </citation>
    <scope>NUCLEOTIDE SEQUENCE</scope>
    <source>
        <strain evidence="4">WkB204</strain>
    </source>
</reference>
<dbReference type="InterPro" id="IPR032364">
    <property type="entry name" value="GramPos_pilinD1_N"/>
</dbReference>
<sequence>MHMQRDNEGIRLPKLLGLAVAGATLLAGMVVMPATQASAAEDYGFAAEDDFVPGDLDTTKVPQLTVTKYLSLNDGYAPTGSAKDAAQLNANHDLAPAKGIMFKVREVEPTEGKSLADIDANDASTYVDKNDTVYAGVTDGQGVINKWYSTKPDGTIDVDENGKPTTELSFPTGLNHYYVLSEDAANSPAFDTVNNPNHLDLRKYKTAVNSFFGLPYATNGSDDNQTRGFIYHLHLYPKNVSTESFAKTVQSVKGRDGTAKNQTTATAGDTITYKLSQKIYNEGGSAAKNDGKLDVSELQGKGADVRLADRMSSSLKGDPATVKAVIRDSDGNTAAALTSTDFASDTSTNENPARLNDPSQKMFAEAPSADVTYWVFNFFTADGVAKAKAVNTSVMELEVTYDALVTGNGDSTGTGGVVNDAASDFSDNKDSEGNSQDPVPSHTNVTNAVVAFGSVQGKNQNPKYTALPGTEYRLVKNADTADKYLASDGNYYGSKDNVPAGVQVYKATANSKGLVVFAALPIFETPSKAADKTVQETSWMLVETKTPKDWRSPGIPFGKITYGDVGLTEEAIVQKYGRNAILQPNYDDLNFGHFDAPVSEVPEDTKMMFNNVAVTKYLAHYKTTDGDSPLALPLTGGRGILLLLVVGALIMGGALYARNRRNNAARA</sequence>
<feature type="region of interest" description="Disordered" evidence="1">
    <location>
        <begin position="408"/>
        <end position="443"/>
    </location>
</feature>
<organism evidence="4 5">
    <name type="scientific">Bifidobacterium asteroides</name>
    <dbReference type="NCBI Taxonomy" id="1684"/>
    <lineage>
        <taxon>Bacteria</taxon>
        <taxon>Bacillati</taxon>
        <taxon>Actinomycetota</taxon>
        <taxon>Actinomycetes</taxon>
        <taxon>Bifidobacteriales</taxon>
        <taxon>Bifidobacteriaceae</taxon>
        <taxon>Bifidobacterium</taxon>
    </lineage>
</organism>
<accession>A0ABS3ISC3</accession>
<keyword evidence="2" id="KW-0812">Transmembrane</keyword>
<keyword evidence="2" id="KW-1133">Transmembrane helix</keyword>
<dbReference type="Pfam" id="PF16555">
    <property type="entry name" value="GramPos_pilinD1"/>
    <property type="match status" value="1"/>
</dbReference>
<evidence type="ECO:0000313" key="4">
    <source>
        <dbReference type="EMBL" id="MBO0623276.1"/>
    </source>
</evidence>
<protein>
    <submittedName>
        <fullName evidence="4">LPXTG cell wall anchor domain-containing protein</fullName>
    </submittedName>
</protein>